<accession>A0A4C1Y9Q4</accession>
<keyword evidence="9" id="KW-0067">ATP-binding</keyword>
<keyword evidence="12" id="KW-0695">RNA-directed DNA polymerase</keyword>
<dbReference type="GO" id="GO:0006508">
    <property type="term" value="P:proteolysis"/>
    <property type="evidence" value="ECO:0007669"/>
    <property type="project" value="UniProtKB-KW"/>
</dbReference>
<evidence type="ECO:0000256" key="5">
    <source>
        <dbReference type="ARBA" id="ARBA00022723"/>
    </source>
</evidence>
<dbReference type="EMBL" id="BGZK01001102">
    <property type="protein sequence ID" value="GBP71257.1"/>
    <property type="molecule type" value="Genomic_DNA"/>
</dbReference>
<dbReference type="OrthoDB" id="413361at2759"/>
<evidence type="ECO:0000256" key="4">
    <source>
        <dbReference type="ARBA" id="ARBA00022722"/>
    </source>
</evidence>
<keyword evidence="6" id="KW-0547">Nucleotide-binding</keyword>
<evidence type="ECO:0000256" key="10">
    <source>
        <dbReference type="ARBA" id="ARBA00022842"/>
    </source>
</evidence>
<dbReference type="GO" id="GO:0006310">
    <property type="term" value="P:DNA recombination"/>
    <property type="evidence" value="ECO:0007669"/>
    <property type="project" value="UniProtKB-KW"/>
</dbReference>
<dbReference type="PANTHER" id="PTHR42648:SF11">
    <property type="entry name" value="TRANSPOSON TY4-P GAG-POL POLYPROTEIN"/>
    <property type="match status" value="1"/>
</dbReference>
<comment type="caution">
    <text evidence="18">The sequence shown here is derived from an EMBL/GenBank/DDBJ whole genome shotgun (WGS) entry which is preliminary data.</text>
</comment>
<keyword evidence="15" id="KW-0233">DNA recombination</keyword>
<evidence type="ECO:0000256" key="15">
    <source>
        <dbReference type="ARBA" id="ARBA00023172"/>
    </source>
</evidence>
<dbReference type="SUPFAM" id="SSF53098">
    <property type="entry name" value="Ribonuclease H-like"/>
    <property type="match status" value="1"/>
</dbReference>
<keyword evidence="10" id="KW-0460">Magnesium</keyword>
<keyword evidence="14" id="KW-0917">Virion maturation</keyword>
<keyword evidence="3" id="KW-0645">Protease</keyword>
<keyword evidence="13" id="KW-0808">Transferase</keyword>
<dbReference type="Pfam" id="PF22936">
    <property type="entry name" value="Pol_BBD"/>
    <property type="match status" value="1"/>
</dbReference>
<dbReference type="EMBL" id="BGZK01000004">
    <property type="protein sequence ID" value="GBP00134.1"/>
    <property type="molecule type" value="Genomic_DNA"/>
</dbReference>
<evidence type="ECO:0000313" key="18">
    <source>
        <dbReference type="EMBL" id="GBP71257.1"/>
    </source>
</evidence>
<dbReference type="GO" id="GO:0003887">
    <property type="term" value="F:DNA-directed DNA polymerase activity"/>
    <property type="evidence" value="ECO:0007669"/>
    <property type="project" value="UniProtKB-KW"/>
</dbReference>
<keyword evidence="13" id="KW-0239">DNA-directed DNA polymerase</keyword>
<keyword evidence="13" id="KW-0548">Nucleotidyltransferase</keyword>
<dbReference type="PANTHER" id="PTHR42648">
    <property type="entry name" value="TRANSPOSASE, PUTATIVE-RELATED"/>
    <property type="match status" value="1"/>
</dbReference>
<keyword evidence="7" id="KW-0255">Endonuclease</keyword>
<keyword evidence="8" id="KW-0378">Hydrolase</keyword>
<keyword evidence="11" id="KW-0229">DNA integration</keyword>
<evidence type="ECO:0000259" key="16">
    <source>
        <dbReference type="PROSITE" id="PS50994"/>
    </source>
</evidence>
<keyword evidence="4" id="KW-0540">Nuclease</keyword>
<dbReference type="GO" id="GO:0004519">
    <property type="term" value="F:endonuclease activity"/>
    <property type="evidence" value="ECO:0007669"/>
    <property type="project" value="UniProtKB-KW"/>
</dbReference>
<evidence type="ECO:0000256" key="1">
    <source>
        <dbReference type="ARBA" id="ARBA00002180"/>
    </source>
</evidence>
<evidence type="ECO:0000313" key="17">
    <source>
        <dbReference type="EMBL" id="GBP00134.1"/>
    </source>
</evidence>
<sequence>MHMTRHQNLLHNVHSPPIEQIKVANNKTLPVGSSGDVTINALNGENQSNRILFTNVLYVPELAVNLISVHQITENGGQVKFDSKGCVILNRQNVIVATATKVNNMYRLNMNTGYACMSDVKQDDIFLWHQRMGHLNFDTLKKMKECSEGLTLSEKQINNVTCITCKEGKQTRLPFKSQESHSSKLLELVHSDLCGPMETQSLGGAKYFLTFLDDYSKKVFVYILNNKTEVLSKFKEFKTEVENQSECKLKCIRTDNGLEYVNKPFSDFLISAGIRHQTTTPYTPEQNGAAERLNRTLVERAKCMILNAGLAKFFWAEAIKLLHIS</sequence>
<dbReference type="GO" id="GO:0015074">
    <property type="term" value="P:DNA integration"/>
    <property type="evidence" value="ECO:0007669"/>
    <property type="project" value="UniProtKB-KW"/>
</dbReference>
<protein>
    <submittedName>
        <fullName evidence="18">Retrovirus-related Pol polyprotein from transposon TNT 1-94</fullName>
    </submittedName>
</protein>
<gene>
    <name evidence="17" type="ORF">EVAR_74416_1</name>
    <name evidence="18" type="ORF">EVAR_79539_1</name>
</gene>
<keyword evidence="19" id="KW-1185">Reference proteome</keyword>
<evidence type="ECO:0000256" key="13">
    <source>
        <dbReference type="ARBA" id="ARBA00022932"/>
    </source>
</evidence>
<dbReference type="GO" id="GO:0003676">
    <property type="term" value="F:nucleic acid binding"/>
    <property type="evidence" value="ECO:0007669"/>
    <property type="project" value="InterPro"/>
</dbReference>
<proteinExistence type="predicted"/>
<dbReference type="STRING" id="151549.A0A4C1Y9Q4"/>
<dbReference type="AlphaFoldDB" id="A0A4C1Y9Q4"/>
<dbReference type="InterPro" id="IPR025724">
    <property type="entry name" value="GAG-pre-integrase_dom"/>
</dbReference>
<dbReference type="InterPro" id="IPR036397">
    <property type="entry name" value="RNaseH_sf"/>
</dbReference>
<dbReference type="InterPro" id="IPR054722">
    <property type="entry name" value="PolX-like_BBD"/>
</dbReference>
<dbReference type="Pfam" id="PF00665">
    <property type="entry name" value="rve"/>
    <property type="match status" value="1"/>
</dbReference>
<keyword evidence="2" id="KW-1188">Viral release from host cell</keyword>
<name>A0A4C1Y9Q4_EUMVA</name>
<dbReference type="GO" id="GO:0008233">
    <property type="term" value="F:peptidase activity"/>
    <property type="evidence" value="ECO:0007669"/>
    <property type="project" value="UniProtKB-KW"/>
</dbReference>
<dbReference type="Pfam" id="PF13976">
    <property type="entry name" value="gag_pre-integrs"/>
    <property type="match status" value="1"/>
</dbReference>
<dbReference type="InterPro" id="IPR001584">
    <property type="entry name" value="Integrase_cat-core"/>
</dbReference>
<evidence type="ECO:0000256" key="8">
    <source>
        <dbReference type="ARBA" id="ARBA00022801"/>
    </source>
</evidence>
<dbReference type="Gene3D" id="3.30.420.10">
    <property type="entry name" value="Ribonuclease H-like superfamily/Ribonuclease H"/>
    <property type="match status" value="1"/>
</dbReference>
<feature type="domain" description="Integrase catalytic" evidence="16">
    <location>
        <begin position="170"/>
        <end position="325"/>
    </location>
</feature>
<dbReference type="GO" id="GO:0005524">
    <property type="term" value="F:ATP binding"/>
    <property type="evidence" value="ECO:0007669"/>
    <property type="project" value="UniProtKB-KW"/>
</dbReference>
<dbReference type="InterPro" id="IPR012337">
    <property type="entry name" value="RNaseH-like_sf"/>
</dbReference>
<evidence type="ECO:0000256" key="6">
    <source>
        <dbReference type="ARBA" id="ARBA00022741"/>
    </source>
</evidence>
<evidence type="ECO:0000256" key="14">
    <source>
        <dbReference type="ARBA" id="ARBA00023113"/>
    </source>
</evidence>
<dbReference type="PROSITE" id="PS50994">
    <property type="entry name" value="INTEGRASE"/>
    <property type="match status" value="1"/>
</dbReference>
<dbReference type="InterPro" id="IPR039537">
    <property type="entry name" value="Retrotran_Ty1/copia-like"/>
</dbReference>
<reference evidence="18 19" key="1">
    <citation type="journal article" date="2019" name="Commun. Biol.">
        <title>The bagworm genome reveals a unique fibroin gene that provides high tensile strength.</title>
        <authorList>
            <person name="Kono N."/>
            <person name="Nakamura H."/>
            <person name="Ohtoshi R."/>
            <person name="Tomita M."/>
            <person name="Numata K."/>
            <person name="Arakawa K."/>
        </authorList>
    </citation>
    <scope>NUCLEOTIDE SEQUENCE [LARGE SCALE GENOMIC DNA]</scope>
</reference>
<evidence type="ECO:0000256" key="11">
    <source>
        <dbReference type="ARBA" id="ARBA00022908"/>
    </source>
</evidence>
<dbReference type="GO" id="GO:0003964">
    <property type="term" value="F:RNA-directed DNA polymerase activity"/>
    <property type="evidence" value="ECO:0007669"/>
    <property type="project" value="UniProtKB-KW"/>
</dbReference>
<evidence type="ECO:0000256" key="7">
    <source>
        <dbReference type="ARBA" id="ARBA00022759"/>
    </source>
</evidence>
<evidence type="ECO:0000256" key="2">
    <source>
        <dbReference type="ARBA" id="ARBA00022612"/>
    </source>
</evidence>
<evidence type="ECO:0000313" key="19">
    <source>
        <dbReference type="Proteomes" id="UP000299102"/>
    </source>
</evidence>
<evidence type="ECO:0000256" key="12">
    <source>
        <dbReference type="ARBA" id="ARBA00022918"/>
    </source>
</evidence>
<organism evidence="18 19">
    <name type="scientific">Eumeta variegata</name>
    <name type="common">Bagworm moth</name>
    <name type="synonym">Eumeta japonica</name>
    <dbReference type="NCBI Taxonomy" id="151549"/>
    <lineage>
        <taxon>Eukaryota</taxon>
        <taxon>Metazoa</taxon>
        <taxon>Ecdysozoa</taxon>
        <taxon>Arthropoda</taxon>
        <taxon>Hexapoda</taxon>
        <taxon>Insecta</taxon>
        <taxon>Pterygota</taxon>
        <taxon>Neoptera</taxon>
        <taxon>Endopterygota</taxon>
        <taxon>Lepidoptera</taxon>
        <taxon>Glossata</taxon>
        <taxon>Ditrysia</taxon>
        <taxon>Tineoidea</taxon>
        <taxon>Psychidae</taxon>
        <taxon>Oiketicinae</taxon>
        <taxon>Eumeta</taxon>
    </lineage>
</organism>
<evidence type="ECO:0000256" key="3">
    <source>
        <dbReference type="ARBA" id="ARBA00022670"/>
    </source>
</evidence>
<evidence type="ECO:0000256" key="9">
    <source>
        <dbReference type="ARBA" id="ARBA00022840"/>
    </source>
</evidence>
<keyword evidence="5" id="KW-0479">Metal-binding</keyword>
<dbReference type="GO" id="GO:0046872">
    <property type="term" value="F:metal ion binding"/>
    <property type="evidence" value="ECO:0007669"/>
    <property type="project" value="UniProtKB-KW"/>
</dbReference>
<comment type="function">
    <text evidence="1">The aspartyl protease (PR) mediates the proteolytic cleavages of the Gag and Gag-Pol polyproteins after assembly of the VLP.</text>
</comment>
<dbReference type="Proteomes" id="UP000299102">
    <property type="component" value="Unassembled WGS sequence"/>
</dbReference>